<evidence type="ECO:0000313" key="2">
    <source>
        <dbReference type="EMBL" id="CUN86465.1"/>
    </source>
</evidence>
<gene>
    <name evidence="2" type="ORF">ERS852392_01557</name>
</gene>
<dbReference type="InterPro" id="IPR012547">
    <property type="entry name" value="PDDEXK_9"/>
</dbReference>
<dbReference type="Pfam" id="PF08011">
    <property type="entry name" value="PDDEXK_9"/>
    <property type="match status" value="1"/>
</dbReference>
<proteinExistence type="predicted"/>
<dbReference type="InterPro" id="IPR018631">
    <property type="entry name" value="AAA-ATPase-like_dom"/>
</dbReference>
<dbReference type="Pfam" id="PF09820">
    <property type="entry name" value="AAA-ATPase_like"/>
    <property type="match status" value="1"/>
</dbReference>
<dbReference type="PANTHER" id="PTHR34825:SF1">
    <property type="entry name" value="AAA-ATPASE-LIKE DOMAIN-CONTAINING PROTEIN"/>
    <property type="match status" value="1"/>
</dbReference>
<protein>
    <submittedName>
        <fullName evidence="2">Predicted AAA-ATPase</fullName>
    </submittedName>
</protein>
<dbReference type="RefSeq" id="WP_055301950.1">
    <property type="nucleotide sequence ID" value="NZ_CYYR01000009.1"/>
</dbReference>
<dbReference type="AlphaFoldDB" id="A0A174AG27"/>
<dbReference type="InterPro" id="IPR027417">
    <property type="entry name" value="P-loop_NTPase"/>
</dbReference>
<dbReference type="PANTHER" id="PTHR34825">
    <property type="entry name" value="CONSERVED PROTEIN, WITH A WEAK D-GALACTARATE DEHYDRATASE/ALTRONATE HYDROLASE DOMAIN"/>
    <property type="match status" value="1"/>
</dbReference>
<evidence type="ECO:0000259" key="1">
    <source>
        <dbReference type="Pfam" id="PF09820"/>
    </source>
</evidence>
<reference evidence="2 3" key="1">
    <citation type="submission" date="2015-09" db="EMBL/GenBank/DDBJ databases">
        <authorList>
            <consortium name="Pathogen Informatics"/>
        </authorList>
    </citation>
    <scope>NUCLEOTIDE SEQUENCE [LARGE SCALE GENOMIC DNA]</scope>
    <source>
        <strain evidence="2 3">2789STDY5608835</strain>
    </source>
</reference>
<feature type="domain" description="AAA-ATPase-like" evidence="1">
    <location>
        <begin position="8"/>
        <end position="231"/>
    </location>
</feature>
<organism evidence="2 3">
    <name type="scientific">Roseburia inulinivorans</name>
    <dbReference type="NCBI Taxonomy" id="360807"/>
    <lineage>
        <taxon>Bacteria</taxon>
        <taxon>Bacillati</taxon>
        <taxon>Bacillota</taxon>
        <taxon>Clostridia</taxon>
        <taxon>Lachnospirales</taxon>
        <taxon>Lachnospiraceae</taxon>
        <taxon>Roseburia</taxon>
    </lineage>
</organism>
<name>A0A174AG27_9FIRM</name>
<dbReference type="SUPFAM" id="SSF52540">
    <property type="entry name" value="P-loop containing nucleoside triphosphate hydrolases"/>
    <property type="match status" value="1"/>
</dbReference>
<accession>A0A174AG27</accession>
<evidence type="ECO:0000313" key="3">
    <source>
        <dbReference type="Proteomes" id="UP000095395"/>
    </source>
</evidence>
<dbReference type="Proteomes" id="UP000095395">
    <property type="component" value="Unassembled WGS sequence"/>
</dbReference>
<sequence>MAEFIKLPVGIENFEKIRRDGFYYVDKTGLIEQLLNNWGEVNLFTRPRRFGKTLNMSMLKCFFEIGTDQSLFEGLYISKNKALCDAYMGKYPVISISLKGVNADSYENARSLLKRIVMEEAKMHRIIMSGNRLDDIDKAEYMSLVTGDMGEDTLVYSMKTLTALLEKYYEKKVIVLIDEYDVPLAKANENGYYDQMVLLVRNLFENVLKTNSSLKFAVLTGCLRVAKESIFTGLNNFKTNSILDEEYDETFGFVDDEVKEMLHYYGQDTHYETVKEWYDGYRFGNADVYCPWDVINYCDAHRRNPMLPPENYWTNTSGNDVLKHFIESAGAAKGLAKTDLERLVNGEIVEKDIREDLTYNELYASMDNLWSTLFMAGYLTHKGRVDTKRFRLAVPNREIRNIITEQVLALFKQNVEKDGQLLNDFCTALSDGHTDEVERLFSEYMKKTISVRDTFARKELKENFYHGLLLGILGFKAGWSVMSNRESGNGFSDIMIMIDDAEIGIVIEVKYAESHDLEAVCKDALKQMIDKRYTEYFEQQGIKKILKYGIACRVKECKVMLEEN</sequence>
<dbReference type="EMBL" id="CYYR01000009">
    <property type="protein sequence ID" value="CUN86465.1"/>
    <property type="molecule type" value="Genomic_DNA"/>
</dbReference>